<dbReference type="InterPro" id="IPR008271">
    <property type="entry name" value="Ser/Thr_kinase_AS"/>
</dbReference>
<evidence type="ECO:0000259" key="15">
    <source>
        <dbReference type="PROSITE" id="PS50011"/>
    </source>
</evidence>
<keyword evidence="4 13" id="KW-0808">Transferase</keyword>
<keyword evidence="6 14" id="KW-0732">Signal</keyword>
<dbReference type="Gene3D" id="1.10.510.10">
    <property type="entry name" value="Transferase(Phosphotransferase) domain 1"/>
    <property type="match status" value="1"/>
</dbReference>
<keyword evidence="5 13" id="KW-0812">Transmembrane</keyword>
<evidence type="ECO:0000256" key="8">
    <source>
        <dbReference type="ARBA" id="ARBA00022777"/>
    </source>
</evidence>
<evidence type="ECO:0000256" key="2">
    <source>
        <dbReference type="ARBA" id="ARBA00009605"/>
    </source>
</evidence>
<name>A0A8B6C2U4_MYTGA</name>
<keyword evidence="10 13" id="KW-1133">Transmembrane helix</keyword>
<evidence type="ECO:0000256" key="6">
    <source>
        <dbReference type="ARBA" id="ARBA00022729"/>
    </source>
</evidence>
<dbReference type="SUPFAM" id="SSF57302">
    <property type="entry name" value="Snake toxin-like"/>
    <property type="match status" value="1"/>
</dbReference>
<dbReference type="GO" id="GO:0048185">
    <property type="term" value="F:activin binding"/>
    <property type="evidence" value="ECO:0007669"/>
    <property type="project" value="TreeGrafter"/>
</dbReference>
<dbReference type="GO" id="GO:0048179">
    <property type="term" value="C:activin receptor complex"/>
    <property type="evidence" value="ECO:0007669"/>
    <property type="project" value="TreeGrafter"/>
</dbReference>
<organism evidence="16 17">
    <name type="scientific">Mytilus galloprovincialis</name>
    <name type="common">Mediterranean mussel</name>
    <dbReference type="NCBI Taxonomy" id="29158"/>
    <lineage>
        <taxon>Eukaryota</taxon>
        <taxon>Metazoa</taxon>
        <taxon>Spiralia</taxon>
        <taxon>Lophotrochozoa</taxon>
        <taxon>Mollusca</taxon>
        <taxon>Bivalvia</taxon>
        <taxon>Autobranchia</taxon>
        <taxon>Pteriomorphia</taxon>
        <taxon>Mytilida</taxon>
        <taxon>Mytiloidea</taxon>
        <taxon>Mytilidae</taxon>
        <taxon>Mytilinae</taxon>
        <taxon>Mytilus</taxon>
    </lineage>
</organism>
<dbReference type="AlphaFoldDB" id="A0A8B6C2U4"/>
<dbReference type="InterPro" id="IPR000333">
    <property type="entry name" value="TGFB_receptor"/>
</dbReference>
<dbReference type="CDD" id="cd23533">
    <property type="entry name" value="TFP_LU_ECD_BMPR2_like"/>
    <property type="match status" value="1"/>
</dbReference>
<gene>
    <name evidence="16" type="ORF">MGAL_10B076072</name>
</gene>
<dbReference type="PANTHER" id="PTHR23255">
    <property type="entry name" value="TRANSFORMING GROWTH FACTOR-BETA RECEPTOR TYPE I AND II"/>
    <property type="match status" value="1"/>
</dbReference>
<comment type="subcellular location">
    <subcellularLocation>
        <location evidence="1 13">Membrane</location>
        <topology evidence="1 13">Single-pass type I membrane protein</topology>
    </subcellularLocation>
</comment>
<evidence type="ECO:0000256" key="3">
    <source>
        <dbReference type="ARBA" id="ARBA00022527"/>
    </source>
</evidence>
<keyword evidence="9 13" id="KW-0067">ATP-binding</keyword>
<evidence type="ECO:0000256" key="7">
    <source>
        <dbReference type="ARBA" id="ARBA00022741"/>
    </source>
</evidence>
<dbReference type="SUPFAM" id="SSF56112">
    <property type="entry name" value="Protein kinase-like (PK-like)"/>
    <property type="match status" value="1"/>
</dbReference>
<dbReference type="Proteomes" id="UP000596742">
    <property type="component" value="Unassembled WGS sequence"/>
</dbReference>
<feature type="transmembrane region" description="Helical" evidence="13">
    <location>
        <begin position="150"/>
        <end position="171"/>
    </location>
</feature>
<evidence type="ECO:0000256" key="12">
    <source>
        <dbReference type="ARBA" id="ARBA00023170"/>
    </source>
</evidence>
<dbReference type="GO" id="GO:0046872">
    <property type="term" value="F:metal ion binding"/>
    <property type="evidence" value="ECO:0007669"/>
    <property type="project" value="UniProtKB-KW"/>
</dbReference>
<protein>
    <recommendedName>
        <fullName evidence="13">Serine/threonine-protein kinase receptor</fullName>
        <ecNumber evidence="13">2.7.11.30</ecNumber>
    </recommendedName>
</protein>
<evidence type="ECO:0000256" key="14">
    <source>
        <dbReference type="SAM" id="SignalP"/>
    </source>
</evidence>
<dbReference type="Pfam" id="PF00069">
    <property type="entry name" value="Pkinase"/>
    <property type="match status" value="1"/>
</dbReference>
<dbReference type="EC" id="2.7.11.30" evidence="13"/>
<proteinExistence type="inferred from homology"/>
<evidence type="ECO:0000256" key="10">
    <source>
        <dbReference type="ARBA" id="ARBA00022989"/>
    </source>
</evidence>
<dbReference type="InterPro" id="IPR000719">
    <property type="entry name" value="Prot_kinase_dom"/>
</dbReference>
<accession>A0A8B6C2U4</accession>
<dbReference type="CDD" id="cd14053">
    <property type="entry name" value="STKc_ACVR2"/>
    <property type="match status" value="1"/>
</dbReference>
<dbReference type="GO" id="GO:0017002">
    <property type="term" value="F:activin receptor activity"/>
    <property type="evidence" value="ECO:0007669"/>
    <property type="project" value="TreeGrafter"/>
</dbReference>
<keyword evidence="13" id="KW-0460">Magnesium</keyword>
<dbReference type="EMBL" id="UYJE01001139">
    <property type="protein sequence ID" value="VDH99378.1"/>
    <property type="molecule type" value="Genomic_DNA"/>
</dbReference>
<dbReference type="InterPro" id="IPR011009">
    <property type="entry name" value="Kinase-like_dom_sf"/>
</dbReference>
<evidence type="ECO:0000256" key="9">
    <source>
        <dbReference type="ARBA" id="ARBA00022840"/>
    </source>
</evidence>
<feature type="chain" id="PRO_5032704804" description="Serine/threonine-protein kinase receptor" evidence="14">
    <location>
        <begin position="22"/>
        <end position="516"/>
    </location>
</feature>
<dbReference type="PROSITE" id="PS00108">
    <property type="entry name" value="PROTEIN_KINASE_ST"/>
    <property type="match status" value="1"/>
</dbReference>
<keyword evidence="11 13" id="KW-0472">Membrane</keyword>
<dbReference type="GO" id="GO:0005524">
    <property type="term" value="F:ATP binding"/>
    <property type="evidence" value="ECO:0007669"/>
    <property type="project" value="UniProtKB-UniRule"/>
</dbReference>
<dbReference type="Gene3D" id="2.10.60.10">
    <property type="entry name" value="CD59"/>
    <property type="match status" value="1"/>
</dbReference>
<dbReference type="OrthoDB" id="547665at2759"/>
<dbReference type="FunFam" id="3.30.200.20:FF:000094">
    <property type="entry name" value="Serine/threonine-protein kinase receptor"/>
    <property type="match status" value="1"/>
</dbReference>
<evidence type="ECO:0000313" key="16">
    <source>
        <dbReference type="EMBL" id="VDH99378.1"/>
    </source>
</evidence>
<dbReference type="PANTHER" id="PTHR23255:SF98">
    <property type="entry name" value="SERINE_THREONINE-PROTEIN KINASE RECEPTOR"/>
    <property type="match status" value="1"/>
</dbReference>
<dbReference type="InterPro" id="IPR045860">
    <property type="entry name" value="Snake_toxin-like_sf"/>
</dbReference>
<feature type="signal peptide" evidence="14">
    <location>
        <begin position="1"/>
        <end position="21"/>
    </location>
</feature>
<dbReference type="GO" id="GO:0071363">
    <property type="term" value="P:cellular response to growth factor stimulus"/>
    <property type="evidence" value="ECO:0007669"/>
    <property type="project" value="TreeGrafter"/>
</dbReference>
<dbReference type="PROSITE" id="PS50011">
    <property type="entry name" value="PROTEIN_KINASE_DOM"/>
    <property type="match status" value="1"/>
</dbReference>
<feature type="domain" description="Protein kinase" evidence="15">
    <location>
        <begin position="203"/>
        <end position="487"/>
    </location>
</feature>
<comment type="caution">
    <text evidence="16">The sequence shown here is derived from an EMBL/GenBank/DDBJ whole genome shotgun (WGS) entry which is preliminary data.</text>
</comment>
<sequence>MMLATRRLLFFLLAVAKNCDGFPMDPDYNEDAVNMITCAVIHDGCKYEDKSRCSQIEKCPAVYDSCFIAWQSVNGSDDIVKHQGCWTASHTSKCSTAECKQDPMIGALNFCCCNSDFCNTNYTVFFGSTTAPEGLKPVEPEEPDSVRDTVLYSLVPIAVLVCIIIGIFFMWRCYYKDRFGHEQLPTIDPELSTPPSPQPLKPVQLIELRAHGRFGEVYKGTMITEAVAVKIFPMKEKVSWMMEQDIYKLPHMKHDNVLRFIAAEKRDDKLWLISQFHDLGSLSDYLKGHKLSWLDMLKIGESMAKGLAYLHDDIPVTGHSEAKPSIAHRDFKSKNVLLKSDLTACIADFGLALKFDAGKSAGEIHGLVGTRRYMAPEVLEGAICFNRDAFLRIDMYACGLVLWELVSRCSAAEGQIDNYQLPFEEEVGTHPTLEDMQEYVVLKKCRPTIKETWLRHSGLEVMINTIEECWDQDAEARVSANCVHERLIALSRLTNVSPVIFSPSEEIPYQISSISA</sequence>
<comment type="cofactor">
    <cofactor evidence="13">
        <name>Mg(2+)</name>
        <dbReference type="ChEBI" id="CHEBI:18420"/>
    </cofactor>
    <cofactor evidence="13">
        <name>Mn(2+)</name>
        <dbReference type="ChEBI" id="CHEBI:29035"/>
    </cofactor>
</comment>
<keyword evidence="3 13" id="KW-0723">Serine/threonine-protein kinase</keyword>
<comment type="similarity">
    <text evidence="2 13">Belongs to the protein kinase superfamily. TKL Ser/Thr protein kinase family. TGFB receptor subfamily.</text>
</comment>
<evidence type="ECO:0000256" key="5">
    <source>
        <dbReference type="ARBA" id="ARBA00022692"/>
    </source>
</evidence>
<evidence type="ECO:0000256" key="1">
    <source>
        <dbReference type="ARBA" id="ARBA00004479"/>
    </source>
</evidence>
<evidence type="ECO:0000256" key="13">
    <source>
        <dbReference type="RuleBase" id="RU361271"/>
    </source>
</evidence>
<keyword evidence="13" id="KW-0464">Manganese</keyword>
<keyword evidence="8 13" id="KW-0418">Kinase</keyword>
<dbReference type="PRINTS" id="PR00653">
    <property type="entry name" value="ACTIVIN2R"/>
</dbReference>
<evidence type="ECO:0000256" key="11">
    <source>
        <dbReference type="ARBA" id="ARBA00023136"/>
    </source>
</evidence>
<reference evidence="16" key="1">
    <citation type="submission" date="2018-11" db="EMBL/GenBank/DDBJ databases">
        <authorList>
            <person name="Alioto T."/>
            <person name="Alioto T."/>
        </authorList>
    </citation>
    <scope>NUCLEOTIDE SEQUENCE</scope>
</reference>
<comment type="catalytic activity">
    <reaction evidence="13">
        <text>L-threonyl-[receptor-protein] + ATP = O-phospho-L-threonyl-[receptor-protein] + ADP + H(+)</text>
        <dbReference type="Rhea" id="RHEA:44880"/>
        <dbReference type="Rhea" id="RHEA-COMP:11024"/>
        <dbReference type="Rhea" id="RHEA-COMP:11025"/>
        <dbReference type="ChEBI" id="CHEBI:15378"/>
        <dbReference type="ChEBI" id="CHEBI:30013"/>
        <dbReference type="ChEBI" id="CHEBI:30616"/>
        <dbReference type="ChEBI" id="CHEBI:61977"/>
        <dbReference type="ChEBI" id="CHEBI:456216"/>
        <dbReference type="EC" id="2.7.11.30"/>
    </reaction>
</comment>
<keyword evidence="13" id="KW-0479">Metal-binding</keyword>
<dbReference type="Gene3D" id="3.30.200.20">
    <property type="entry name" value="Phosphorylase Kinase, domain 1"/>
    <property type="match status" value="1"/>
</dbReference>
<evidence type="ECO:0000256" key="4">
    <source>
        <dbReference type="ARBA" id="ARBA00022679"/>
    </source>
</evidence>
<keyword evidence="17" id="KW-1185">Reference proteome</keyword>
<keyword evidence="7 13" id="KW-0547">Nucleotide-binding</keyword>
<evidence type="ECO:0000313" key="17">
    <source>
        <dbReference type="Proteomes" id="UP000596742"/>
    </source>
</evidence>
<keyword evidence="12 13" id="KW-0675">Receptor</keyword>